<reference evidence="4 5" key="1">
    <citation type="journal article" date="2024" name="G3 (Bethesda)">
        <title>Genome assembly of Hibiscus sabdariffa L. provides insights into metabolisms of medicinal natural products.</title>
        <authorList>
            <person name="Kim T."/>
        </authorList>
    </citation>
    <scope>NUCLEOTIDE SEQUENCE [LARGE SCALE GENOMIC DNA]</scope>
    <source>
        <strain evidence="4">TK-2024</strain>
        <tissue evidence="4">Old leaves</tissue>
    </source>
</reference>
<evidence type="ECO:0000313" key="4">
    <source>
        <dbReference type="EMBL" id="KAK8541548.1"/>
    </source>
</evidence>
<gene>
    <name evidence="4" type="ORF">V6N12_014179</name>
</gene>
<keyword evidence="5" id="KW-1185">Reference proteome</keyword>
<feature type="transmembrane region" description="Helical" evidence="3">
    <location>
        <begin position="20"/>
        <end position="41"/>
    </location>
</feature>
<keyword evidence="3" id="KW-1133">Transmembrane helix</keyword>
<evidence type="ECO:0000256" key="3">
    <source>
        <dbReference type="SAM" id="Phobius"/>
    </source>
</evidence>
<name>A0ABR2DJE0_9ROSI</name>
<organism evidence="4 5">
    <name type="scientific">Hibiscus sabdariffa</name>
    <name type="common">roselle</name>
    <dbReference type="NCBI Taxonomy" id="183260"/>
    <lineage>
        <taxon>Eukaryota</taxon>
        <taxon>Viridiplantae</taxon>
        <taxon>Streptophyta</taxon>
        <taxon>Embryophyta</taxon>
        <taxon>Tracheophyta</taxon>
        <taxon>Spermatophyta</taxon>
        <taxon>Magnoliopsida</taxon>
        <taxon>eudicotyledons</taxon>
        <taxon>Gunneridae</taxon>
        <taxon>Pentapetalae</taxon>
        <taxon>rosids</taxon>
        <taxon>malvids</taxon>
        <taxon>Malvales</taxon>
        <taxon>Malvaceae</taxon>
        <taxon>Malvoideae</taxon>
        <taxon>Hibiscus</taxon>
    </lineage>
</organism>
<keyword evidence="1" id="KW-0813">Transport</keyword>
<evidence type="ECO:0000256" key="1">
    <source>
        <dbReference type="ARBA" id="ARBA00022449"/>
    </source>
</evidence>
<keyword evidence="3" id="KW-0472">Membrane</keyword>
<sequence>MLPLMFRYATAQGVLVVVSTLQLSRVSSIVMLVAYIGYIIFQLKTHMQIFEAYPGDEEKEEEEKAVIGFWSGFSWLVGMTLIIIALFSEYAAGTITTN</sequence>
<keyword evidence="1" id="KW-0050">Antiport</keyword>
<dbReference type="PANTHER" id="PTHR31503:SF42">
    <property type="entry name" value="VACUOLAR CATION_PROTON EXCHANGER"/>
    <property type="match status" value="1"/>
</dbReference>
<protein>
    <submittedName>
        <fullName evidence="4">Uncharacterized protein</fullName>
    </submittedName>
</protein>
<accession>A0ABR2DJE0</accession>
<keyword evidence="3" id="KW-0812">Transmembrane</keyword>
<dbReference type="InterPro" id="IPR004713">
    <property type="entry name" value="CaH_exchang"/>
</dbReference>
<comment type="caution">
    <text evidence="4">The sequence shown here is derived from an EMBL/GenBank/DDBJ whole genome shotgun (WGS) entry which is preliminary data.</text>
</comment>
<evidence type="ECO:0000313" key="5">
    <source>
        <dbReference type="Proteomes" id="UP001472677"/>
    </source>
</evidence>
<dbReference type="EMBL" id="JBBPBM010000024">
    <property type="protein sequence ID" value="KAK8541548.1"/>
    <property type="molecule type" value="Genomic_DNA"/>
</dbReference>
<keyword evidence="2" id="KW-0406">Ion transport</keyword>
<dbReference type="PANTHER" id="PTHR31503">
    <property type="entry name" value="VACUOLAR CALCIUM ION TRANSPORTER"/>
    <property type="match status" value="1"/>
</dbReference>
<dbReference type="Proteomes" id="UP001472677">
    <property type="component" value="Unassembled WGS sequence"/>
</dbReference>
<proteinExistence type="predicted"/>
<feature type="transmembrane region" description="Helical" evidence="3">
    <location>
        <begin position="67"/>
        <end position="88"/>
    </location>
</feature>
<evidence type="ECO:0000256" key="2">
    <source>
        <dbReference type="ARBA" id="ARBA00023065"/>
    </source>
</evidence>